<dbReference type="AlphaFoldDB" id="A0A183AI34"/>
<evidence type="ECO:0000256" key="1">
    <source>
        <dbReference type="ARBA" id="ARBA00008887"/>
    </source>
</evidence>
<sequence length="324" mass="37590">MLTDEEIKQKQARIKESRELRRALIDDRHMHLVAILELYFRFDAPTICDWLLDNQQLEAMQEFFEKGKSKVLFVISADFGFNAVKSSLIGWASAISPSNQSIRSKNQIGCSPAFLNDLSNRHPEFLNSLEESASHWMRQIDEEVKEIELLRVEREQNGPHGEFDFWKCRMTRMNSLVSELRRQDIQNVIVALQSARSKAMEKWIDLDKKVTNAYNEAKENVKFLSTVEKLCVPLNHTNLKLMLKKMPNLLKALALIYQHSTFYNTFSHMTVLFVKVSSIHLLNRCPFLYALFFHQLVTYPGCDGSDETHLAILLIFIDPAAFNF</sequence>
<evidence type="ECO:0000313" key="5">
    <source>
        <dbReference type="WBParaSite" id="ECPE_0000663201-mRNA-1"/>
    </source>
</evidence>
<dbReference type="InterPro" id="IPR013594">
    <property type="entry name" value="Dynein_heavy_tail"/>
</dbReference>
<dbReference type="WBParaSite" id="ECPE_0000663201-mRNA-1">
    <property type="protein sequence ID" value="ECPE_0000663201-mRNA-1"/>
    <property type="gene ID" value="ECPE_0000663201"/>
</dbReference>
<dbReference type="Proteomes" id="UP000272942">
    <property type="component" value="Unassembled WGS sequence"/>
</dbReference>
<gene>
    <name evidence="3" type="ORF">ECPE_LOCUS6619</name>
</gene>
<dbReference type="GO" id="GO:0007018">
    <property type="term" value="P:microtubule-based movement"/>
    <property type="evidence" value="ECO:0007669"/>
    <property type="project" value="InterPro"/>
</dbReference>
<evidence type="ECO:0000313" key="3">
    <source>
        <dbReference type="EMBL" id="VDP78855.1"/>
    </source>
</evidence>
<dbReference type="GO" id="GO:0051959">
    <property type="term" value="F:dynein light intermediate chain binding"/>
    <property type="evidence" value="ECO:0007669"/>
    <property type="project" value="InterPro"/>
</dbReference>
<accession>A0A183AI34</accession>
<dbReference type="EMBL" id="UZAN01043639">
    <property type="protein sequence ID" value="VDP78855.1"/>
    <property type="molecule type" value="Genomic_DNA"/>
</dbReference>
<reference evidence="5" key="1">
    <citation type="submission" date="2016-06" db="UniProtKB">
        <authorList>
            <consortium name="WormBaseParasite"/>
        </authorList>
    </citation>
    <scope>IDENTIFICATION</scope>
</reference>
<proteinExistence type="inferred from homology"/>
<dbReference type="GO" id="GO:0005858">
    <property type="term" value="C:axonemal dynein complex"/>
    <property type="evidence" value="ECO:0007669"/>
    <property type="project" value="TreeGrafter"/>
</dbReference>
<dbReference type="PANTHER" id="PTHR46532">
    <property type="entry name" value="MALE FERTILITY FACTOR KL5"/>
    <property type="match status" value="1"/>
</dbReference>
<reference evidence="3 4" key="2">
    <citation type="submission" date="2018-11" db="EMBL/GenBank/DDBJ databases">
        <authorList>
            <consortium name="Pathogen Informatics"/>
        </authorList>
    </citation>
    <scope>NUCLEOTIDE SEQUENCE [LARGE SCALE GENOMIC DNA]</scope>
    <source>
        <strain evidence="3 4">Egypt</strain>
    </source>
</reference>
<feature type="domain" description="Dynein heavy chain tail" evidence="2">
    <location>
        <begin position="126"/>
        <end position="278"/>
    </location>
</feature>
<dbReference type="Pfam" id="PF08385">
    <property type="entry name" value="DHC_N1"/>
    <property type="match status" value="1"/>
</dbReference>
<organism evidence="5">
    <name type="scientific">Echinostoma caproni</name>
    <dbReference type="NCBI Taxonomy" id="27848"/>
    <lineage>
        <taxon>Eukaryota</taxon>
        <taxon>Metazoa</taxon>
        <taxon>Spiralia</taxon>
        <taxon>Lophotrochozoa</taxon>
        <taxon>Platyhelminthes</taxon>
        <taxon>Trematoda</taxon>
        <taxon>Digenea</taxon>
        <taxon>Plagiorchiida</taxon>
        <taxon>Echinostomata</taxon>
        <taxon>Echinostomatoidea</taxon>
        <taxon>Echinostomatidae</taxon>
        <taxon>Echinostoma</taxon>
    </lineage>
</organism>
<dbReference type="InterPro" id="IPR026983">
    <property type="entry name" value="DHC"/>
</dbReference>
<evidence type="ECO:0000259" key="2">
    <source>
        <dbReference type="Pfam" id="PF08385"/>
    </source>
</evidence>
<name>A0A183AI34_9TREM</name>
<comment type="similarity">
    <text evidence="1">Belongs to the dynein heavy chain family.</text>
</comment>
<protein>
    <submittedName>
        <fullName evidence="5">DHC_N1 domain-containing protein</fullName>
    </submittedName>
</protein>
<dbReference type="PANTHER" id="PTHR46532:SF4">
    <property type="entry name" value="AAA+ ATPASE DOMAIN-CONTAINING PROTEIN"/>
    <property type="match status" value="1"/>
</dbReference>
<dbReference type="OrthoDB" id="286107at2759"/>
<evidence type="ECO:0000313" key="4">
    <source>
        <dbReference type="Proteomes" id="UP000272942"/>
    </source>
</evidence>
<keyword evidence="4" id="KW-1185">Reference proteome</keyword>
<dbReference type="GO" id="GO:0045505">
    <property type="term" value="F:dynein intermediate chain binding"/>
    <property type="evidence" value="ECO:0007669"/>
    <property type="project" value="InterPro"/>
</dbReference>